<protein>
    <submittedName>
        <fullName evidence="2">Uncharacterized protein</fullName>
    </submittedName>
</protein>
<evidence type="ECO:0000313" key="2">
    <source>
        <dbReference type="EMBL" id="KAF1759009.1"/>
    </source>
</evidence>
<evidence type="ECO:0000256" key="1">
    <source>
        <dbReference type="SAM" id="MobiDB-lite"/>
    </source>
</evidence>
<dbReference type="Proteomes" id="UP000483820">
    <property type="component" value="Chromosome IV"/>
</dbReference>
<evidence type="ECO:0000313" key="3">
    <source>
        <dbReference type="Proteomes" id="UP000483820"/>
    </source>
</evidence>
<accession>A0A6A5GWT0</accession>
<feature type="region of interest" description="Disordered" evidence="1">
    <location>
        <begin position="110"/>
        <end position="139"/>
    </location>
</feature>
<sequence length="162" mass="18237">MVKVGAISPNIVKNASNRITTTRTIVIMWVEKSIAIAAKFRGKKTTNATDVAGRGHACCVFGHTIPTFCPKLSVVAILVVLVGTWFGWRFHETSTLSTSASLWRRKEMVEPPSPPRHVYELPNEDTDTESEAEYPEEMDQVDNPQIPAKAMKVMMMWFKFDH</sequence>
<feature type="compositionally biased region" description="Acidic residues" evidence="1">
    <location>
        <begin position="122"/>
        <end position="139"/>
    </location>
</feature>
<dbReference type="KEGG" id="crq:GCK72_015469"/>
<dbReference type="CTD" id="9800207"/>
<comment type="caution">
    <text evidence="2">The sequence shown here is derived from an EMBL/GenBank/DDBJ whole genome shotgun (WGS) entry which is preliminary data.</text>
</comment>
<organism evidence="2 3">
    <name type="scientific">Caenorhabditis remanei</name>
    <name type="common">Caenorhabditis vulgaris</name>
    <dbReference type="NCBI Taxonomy" id="31234"/>
    <lineage>
        <taxon>Eukaryota</taxon>
        <taxon>Metazoa</taxon>
        <taxon>Ecdysozoa</taxon>
        <taxon>Nematoda</taxon>
        <taxon>Chromadorea</taxon>
        <taxon>Rhabditida</taxon>
        <taxon>Rhabditina</taxon>
        <taxon>Rhabditomorpha</taxon>
        <taxon>Rhabditoidea</taxon>
        <taxon>Rhabditidae</taxon>
        <taxon>Peloderinae</taxon>
        <taxon>Caenorhabditis</taxon>
    </lineage>
</organism>
<gene>
    <name evidence="2" type="ORF">GCK72_015469</name>
</gene>
<proteinExistence type="predicted"/>
<dbReference type="RefSeq" id="XP_053585663.1">
    <property type="nucleotide sequence ID" value="XM_053730891.1"/>
</dbReference>
<reference evidence="2 3" key="1">
    <citation type="submission" date="2019-12" db="EMBL/GenBank/DDBJ databases">
        <title>Chromosome-level assembly of the Caenorhabditis remanei genome.</title>
        <authorList>
            <person name="Teterina A.A."/>
            <person name="Willis J.H."/>
            <person name="Phillips P.C."/>
        </authorList>
    </citation>
    <scope>NUCLEOTIDE SEQUENCE [LARGE SCALE GENOMIC DNA]</scope>
    <source>
        <strain evidence="2 3">PX506</strain>
        <tissue evidence="2">Whole organism</tissue>
    </source>
</reference>
<dbReference type="EMBL" id="WUAV01000004">
    <property type="protein sequence ID" value="KAF1759009.1"/>
    <property type="molecule type" value="Genomic_DNA"/>
</dbReference>
<dbReference type="AlphaFoldDB" id="A0A6A5GWT0"/>
<dbReference type="GeneID" id="9800207"/>
<name>A0A6A5GWT0_CAERE</name>